<dbReference type="AlphaFoldDB" id="A0A3Q7FCP6"/>
<dbReference type="GO" id="GO:0006508">
    <property type="term" value="P:proteolysis"/>
    <property type="evidence" value="ECO:0000318"/>
    <property type="project" value="GO_Central"/>
</dbReference>
<dbReference type="InterPro" id="IPR007856">
    <property type="entry name" value="SapB_1"/>
</dbReference>
<evidence type="ECO:0000256" key="10">
    <source>
        <dbReference type="RuleBase" id="RU000454"/>
    </source>
</evidence>
<protein>
    <recommendedName>
        <fullName evidence="16">Peptidase A1 domain-containing protein</fullName>
    </recommendedName>
</protein>
<dbReference type="Proteomes" id="UP000004994">
    <property type="component" value="Chromosome 3"/>
</dbReference>
<keyword evidence="6 9" id="KW-1015">Disulfide bond</keyword>
<dbReference type="SUPFAM" id="SSF50630">
    <property type="entry name" value="Acid proteases"/>
    <property type="match status" value="1"/>
</dbReference>
<dbReference type="GO" id="GO:0004190">
    <property type="term" value="F:aspartic-type endopeptidase activity"/>
    <property type="evidence" value="ECO:0000318"/>
    <property type="project" value="GO_Central"/>
</dbReference>
<dbReference type="InterPro" id="IPR008138">
    <property type="entry name" value="SapB_2"/>
</dbReference>
<evidence type="ECO:0000256" key="6">
    <source>
        <dbReference type="ARBA" id="ARBA00023157"/>
    </source>
</evidence>
<feature type="region of interest" description="Disordered" evidence="11">
    <location>
        <begin position="1"/>
        <end position="102"/>
    </location>
</feature>
<dbReference type="Pfam" id="PF05184">
    <property type="entry name" value="SapB_1"/>
    <property type="match status" value="1"/>
</dbReference>
<evidence type="ECO:0000256" key="5">
    <source>
        <dbReference type="ARBA" id="ARBA00023145"/>
    </source>
</evidence>
<dbReference type="PANTHER" id="PTHR47966">
    <property type="entry name" value="BETA-SITE APP-CLEAVING ENZYME, ISOFORM A-RELATED"/>
    <property type="match status" value="1"/>
</dbReference>
<feature type="domain" description="Saposin B-type" evidence="12">
    <location>
        <begin position="409"/>
        <end position="449"/>
    </location>
</feature>
<dbReference type="Gene3D" id="2.40.70.10">
    <property type="entry name" value="Acid Proteases"/>
    <property type="match status" value="3"/>
</dbReference>
<dbReference type="InParanoid" id="A0A3Q7FCP6"/>
<feature type="compositionally biased region" description="Low complexity" evidence="11">
    <location>
        <begin position="11"/>
        <end position="22"/>
    </location>
</feature>
<evidence type="ECO:0008006" key="16">
    <source>
        <dbReference type="Google" id="ProtNLM"/>
    </source>
</evidence>
<feature type="domain" description="Saposin B-type" evidence="12">
    <location>
        <begin position="474"/>
        <end position="515"/>
    </location>
</feature>
<dbReference type="PROSITE" id="PS51767">
    <property type="entry name" value="PEPTIDASE_A1"/>
    <property type="match status" value="1"/>
</dbReference>
<dbReference type="PROSITE" id="PS00141">
    <property type="entry name" value="ASP_PROTEASE"/>
    <property type="match status" value="1"/>
</dbReference>
<dbReference type="EnsemblPlants" id="Solyc03g005280.3.1">
    <property type="protein sequence ID" value="Solyc03g005280.3.1"/>
    <property type="gene ID" value="Solyc03g005280.3"/>
</dbReference>
<evidence type="ECO:0000256" key="4">
    <source>
        <dbReference type="ARBA" id="ARBA00022801"/>
    </source>
</evidence>
<keyword evidence="2 10" id="KW-0645">Protease</keyword>
<dbReference type="InterPro" id="IPR033121">
    <property type="entry name" value="PEPTIDASE_A1"/>
</dbReference>
<evidence type="ECO:0000313" key="15">
    <source>
        <dbReference type="Proteomes" id="UP000004994"/>
    </source>
</evidence>
<feature type="active site" evidence="8">
    <location>
        <position position="384"/>
    </location>
</feature>
<dbReference type="PaxDb" id="4081-Solyc03g005290.1.1"/>
<dbReference type="SUPFAM" id="SSF47862">
    <property type="entry name" value="Saposin"/>
    <property type="match status" value="1"/>
</dbReference>
<evidence type="ECO:0000256" key="9">
    <source>
        <dbReference type="PIRSR" id="PIRSR601461-2"/>
    </source>
</evidence>
<comment type="similarity">
    <text evidence="1 10">Belongs to the peptidase A1 family.</text>
</comment>
<feature type="disulfide bond" evidence="9">
    <location>
        <begin position="223"/>
        <end position="229"/>
    </location>
</feature>
<reference evidence="14" key="1">
    <citation type="journal article" date="2012" name="Nature">
        <title>The tomato genome sequence provides insights into fleshy fruit evolution.</title>
        <authorList>
            <consortium name="Tomato Genome Consortium"/>
        </authorList>
    </citation>
    <scope>NUCLEOTIDE SEQUENCE [LARGE SCALE GENOMIC DNA]</scope>
    <source>
        <strain evidence="14">cv. Heinz 1706</strain>
    </source>
</reference>
<accession>A0A3Q7FCP6</accession>
<feature type="domain" description="Peptidase A1" evidence="13">
    <location>
        <begin position="192"/>
        <end position="627"/>
    </location>
</feature>
<evidence type="ECO:0000256" key="8">
    <source>
        <dbReference type="PIRSR" id="PIRSR601461-1"/>
    </source>
</evidence>
<dbReference type="InterPro" id="IPR008139">
    <property type="entry name" value="SaposinB_dom"/>
</dbReference>
<sequence>MSKENLPSDFPTTTPPNTSRPTDAPPAVEDSPFVPDFDAIPLIRPGENPPTPSPTAPRTDSPEFSDPPNTSPSGQEAPRPPISPPGQTEAFTPQQPPDAGEQIRTSNVRSDMKIKVLLAALVIWSLCTSAYGFNNASANNTIRIGLKRRNLDIHSIRAARIYAKHNHKGSDMNLGALRDEIVYVKNYMDVQYFAEIGIGSPPQHFAVVLDTASSNLWVPSSKCIFSIACYLRSKYRSRLSTTYTKIGNPSKIPFGTRSVRGLFSQDNVKVGSSVINQQVFTEVTREGFFTFLSARYDGVLGLGFQDAAAERVTPPIFSVWLNRDTKSRLGGEILFGGVDSTRFRGQHTYVPVAQNGYWEIEIGDVVIGNNSTGLCKGGCPAIVDTGTSFLAGPTTILTQINHAIGAEGFVSMECKTVFSNYGNMIWENLVSGLQPERICHRIGICTRNGTSGVSHVEEKMVARSSKLEKLPNDESGLCSFCEMTVFWMQVELRKETTKEKAFEYVNQLCEKLPDPQGKSYINCDVFSLPHITITIGKKPFPLSPDQRLTTFCSVFGNSMLSESKTIMILAVLVDLQLWMCIHDVPSVARDVHENDFEILDVGRVLGDVFLRAYHTVFDFGNLQVGFAESA</sequence>
<dbReference type="Gramene" id="Solyc03g005280.3.1">
    <property type="protein sequence ID" value="Solyc03g005280.3.1"/>
    <property type="gene ID" value="Solyc03g005280.3"/>
</dbReference>
<dbReference type="InterPro" id="IPR001461">
    <property type="entry name" value="Aspartic_peptidase_A1"/>
</dbReference>
<reference evidence="14" key="2">
    <citation type="submission" date="2019-01" db="UniProtKB">
        <authorList>
            <consortium name="EnsemblPlants"/>
        </authorList>
    </citation>
    <scope>IDENTIFICATION</scope>
    <source>
        <strain evidence="14">cv. Heinz 1706</strain>
    </source>
</reference>
<evidence type="ECO:0000259" key="12">
    <source>
        <dbReference type="PROSITE" id="PS50015"/>
    </source>
</evidence>
<evidence type="ECO:0000259" key="13">
    <source>
        <dbReference type="PROSITE" id="PS51767"/>
    </source>
</evidence>
<dbReference type="GO" id="GO:0006629">
    <property type="term" value="P:lipid metabolic process"/>
    <property type="evidence" value="ECO:0007669"/>
    <property type="project" value="InterPro"/>
</dbReference>
<proteinExistence type="inferred from homology"/>
<evidence type="ECO:0000256" key="7">
    <source>
        <dbReference type="ARBA" id="ARBA00023180"/>
    </source>
</evidence>
<evidence type="ECO:0000256" key="11">
    <source>
        <dbReference type="SAM" id="MobiDB-lite"/>
    </source>
</evidence>
<evidence type="ECO:0000313" key="14">
    <source>
        <dbReference type="EnsemblPlants" id="Solyc03g005280.3.1"/>
    </source>
</evidence>
<dbReference type="InterPro" id="IPR011001">
    <property type="entry name" value="Saposin-like"/>
</dbReference>
<name>A0A3Q7FCP6_SOLLC</name>
<dbReference type="Pfam" id="PF03489">
    <property type="entry name" value="SapB_2"/>
    <property type="match status" value="1"/>
</dbReference>
<evidence type="ECO:0000256" key="1">
    <source>
        <dbReference type="ARBA" id="ARBA00007447"/>
    </source>
</evidence>
<dbReference type="PRINTS" id="PR00792">
    <property type="entry name" value="PEPSIN"/>
</dbReference>
<dbReference type="PANTHER" id="PTHR47966:SF60">
    <property type="entry name" value="CYPROSIN-LIKE"/>
    <property type="match status" value="1"/>
</dbReference>
<dbReference type="STRING" id="4081.A0A3Q7FCP6"/>
<keyword evidence="3 10" id="KW-0064">Aspartyl protease</keyword>
<dbReference type="InterPro" id="IPR001969">
    <property type="entry name" value="Aspartic_peptidase_AS"/>
</dbReference>
<feature type="active site" evidence="8">
    <location>
        <position position="210"/>
    </location>
</feature>
<keyword evidence="7" id="KW-0325">Glycoprotein</keyword>
<organism evidence="14">
    <name type="scientific">Solanum lycopersicum</name>
    <name type="common">Tomato</name>
    <name type="synonym">Lycopersicon esculentum</name>
    <dbReference type="NCBI Taxonomy" id="4081"/>
    <lineage>
        <taxon>Eukaryota</taxon>
        <taxon>Viridiplantae</taxon>
        <taxon>Streptophyta</taxon>
        <taxon>Embryophyta</taxon>
        <taxon>Tracheophyta</taxon>
        <taxon>Spermatophyta</taxon>
        <taxon>Magnoliopsida</taxon>
        <taxon>eudicotyledons</taxon>
        <taxon>Gunneridae</taxon>
        <taxon>Pentapetalae</taxon>
        <taxon>asterids</taxon>
        <taxon>lamiids</taxon>
        <taxon>Solanales</taxon>
        <taxon>Solanaceae</taxon>
        <taxon>Solanoideae</taxon>
        <taxon>Solaneae</taxon>
        <taxon>Solanum</taxon>
        <taxon>Solanum subgen. Lycopersicon</taxon>
    </lineage>
</organism>
<evidence type="ECO:0000256" key="2">
    <source>
        <dbReference type="ARBA" id="ARBA00022670"/>
    </source>
</evidence>
<dbReference type="Pfam" id="PF00026">
    <property type="entry name" value="Asp"/>
    <property type="match status" value="2"/>
</dbReference>
<dbReference type="OMA" id="DMQYYGE"/>
<keyword evidence="4 10" id="KW-0378">Hydrolase</keyword>
<evidence type="ECO:0000256" key="3">
    <source>
        <dbReference type="ARBA" id="ARBA00022750"/>
    </source>
</evidence>
<dbReference type="FunFam" id="2.40.70.10:FF:000115">
    <property type="entry name" value="Lysosomal aspartic protease"/>
    <property type="match status" value="1"/>
</dbReference>
<dbReference type="Gene3D" id="1.10.225.10">
    <property type="entry name" value="Saposin-like"/>
    <property type="match status" value="1"/>
</dbReference>
<dbReference type="PROSITE" id="PS50015">
    <property type="entry name" value="SAP_B"/>
    <property type="match status" value="2"/>
</dbReference>
<dbReference type="InterPro" id="IPR021109">
    <property type="entry name" value="Peptidase_aspartic_dom_sf"/>
</dbReference>
<keyword evidence="15" id="KW-1185">Reference proteome</keyword>
<keyword evidence="5" id="KW-0865">Zymogen</keyword>